<evidence type="ECO:0000256" key="3">
    <source>
        <dbReference type="ARBA" id="ARBA00022490"/>
    </source>
</evidence>
<evidence type="ECO:0000256" key="10">
    <source>
        <dbReference type="ARBA" id="ARBA00034306"/>
    </source>
</evidence>
<reference evidence="12" key="3">
    <citation type="submission" date="2025-09" db="UniProtKB">
        <authorList>
            <consortium name="Ensembl"/>
        </authorList>
    </citation>
    <scope>IDENTIFICATION</scope>
</reference>
<reference evidence="12" key="1">
    <citation type="submission" date="2018-05" db="EMBL/GenBank/DDBJ databases">
        <authorList>
            <person name="Datahose"/>
        </authorList>
    </citation>
    <scope>NUCLEOTIDE SEQUENCE</scope>
</reference>
<dbReference type="GeneTree" id="ENSGT00530000063829"/>
<evidence type="ECO:0000256" key="2">
    <source>
        <dbReference type="ARBA" id="ARBA00004514"/>
    </source>
</evidence>
<keyword evidence="6" id="KW-0010">Activator</keyword>
<comment type="subcellular location">
    <subcellularLocation>
        <location evidence="2">Cytoplasm</location>
        <location evidence="2">Cytosol</location>
    </subcellularLocation>
    <subcellularLocation>
        <location evidence="1">Cytoplasmic vesicle</location>
        <location evidence="1">Autophagosome</location>
    </subcellularLocation>
    <subcellularLocation>
        <location evidence="10">Nucleus</location>
        <location evidence="10">Nuclear body</location>
    </subcellularLocation>
</comment>
<dbReference type="InterPro" id="IPR029431">
    <property type="entry name" value="TP53INP"/>
</dbReference>
<proteinExistence type="predicted"/>
<accession>A0A3P8N8L8</accession>
<evidence type="ECO:0000256" key="7">
    <source>
        <dbReference type="ARBA" id="ARBA00023163"/>
    </source>
</evidence>
<dbReference type="AlphaFoldDB" id="A0A3P8N8L8"/>
<dbReference type="Ensembl" id="ENSACLT00000001136.2">
    <property type="protein sequence ID" value="ENSACLP00000001107.2"/>
    <property type="gene ID" value="ENSACLG00000000804.2"/>
</dbReference>
<keyword evidence="5" id="KW-0805">Transcription regulation</keyword>
<dbReference type="GO" id="GO:0031410">
    <property type="term" value="C:cytoplasmic vesicle"/>
    <property type="evidence" value="ECO:0007669"/>
    <property type="project" value="UniProtKB-KW"/>
</dbReference>
<name>A0A3P8N8L8_ASTCA</name>
<feature type="compositionally biased region" description="Acidic residues" evidence="11">
    <location>
        <begin position="134"/>
        <end position="145"/>
    </location>
</feature>
<keyword evidence="4" id="KW-0072">Autophagy</keyword>
<dbReference type="Pfam" id="PF14839">
    <property type="entry name" value="DOR"/>
    <property type="match status" value="1"/>
</dbReference>
<dbReference type="PANTHER" id="PTHR31671:SF4">
    <property type="entry name" value="SI:CH211-260E23.9"/>
    <property type="match status" value="1"/>
</dbReference>
<evidence type="ECO:0000256" key="11">
    <source>
        <dbReference type="SAM" id="MobiDB-lite"/>
    </source>
</evidence>
<protein>
    <submittedName>
        <fullName evidence="12">Uncharacterized protein</fullName>
    </submittedName>
</protein>
<dbReference type="Bgee" id="ENSACLG00000000804">
    <property type="expression patterns" value="Expressed in spleen and 8 other cell types or tissues"/>
</dbReference>
<feature type="region of interest" description="Disordered" evidence="11">
    <location>
        <begin position="129"/>
        <end position="149"/>
    </location>
</feature>
<keyword evidence="3" id="KW-0963">Cytoplasm</keyword>
<evidence type="ECO:0000256" key="9">
    <source>
        <dbReference type="ARBA" id="ARBA00023329"/>
    </source>
</evidence>
<keyword evidence="8" id="KW-0539">Nucleus</keyword>
<sequence>MWKQEVKGHDPASCLCGTSPGVKLLRFLRPRRHEGSFLPVMISPVCCSLSTGAVRNVGMIGKILAQLIGNASEDQESAGEEHETLREFEDEGWVIVTLPEDGLLSAPDGDLLENLLIEHPSMSVYQMRRGVGGAEEEEPGSDEEETSRPVAVRRHVSWRLAAWGLPLPYNIQLPAAQRARSRAEGRKLSRGALHRQNLTKTRFCPAERRYGHFKQPCQRLYNY</sequence>
<dbReference type="PANTHER" id="PTHR31671">
    <property type="entry name" value="DIABETES AND OBESITY REGULATED, ISOFORM G"/>
    <property type="match status" value="1"/>
</dbReference>
<dbReference type="GO" id="GO:0016604">
    <property type="term" value="C:nuclear body"/>
    <property type="evidence" value="ECO:0007669"/>
    <property type="project" value="UniProtKB-SubCell"/>
</dbReference>
<reference evidence="12" key="2">
    <citation type="submission" date="2025-08" db="UniProtKB">
        <authorList>
            <consortium name="Ensembl"/>
        </authorList>
    </citation>
    <scope>IDENTIFICATION</scope>
</reference>
<evidence type="ECO:0000256" key="1">
    <source>
        <dbReference type="ARBA" id="ARBA00004419"/>
    </source>
</evidence>
<keyword evidence="9" id="KW-0968">Cytoplasmic vesicle</keyword>
<dbReference type="GO" id="GO:0005829">
    <property type="term" value="C:cytosol"/>
    <property type="evidence" value="ECO:0007669"/>
    <property type="project" value="UniProtKB-SubCell"/>
</dbReference>
<dbReference type="GO" id="GO:0000045">
    <property type="term" value="P:autophagosome assembly"/>
    <property type="evidence" value="ECO:0007669"/>
    <property type="project" value="TreeGrafter"/>
</dbReference>
<evidence type="ECO:0000256" key="8">
    <source>
        <dbReference type="ARBA" id="ARBA00023242"/>
    </source>
</evidence>
<dbReference type="OrthoDB" id="10041339at2759"/>
<keyword evidence="7" id="KW-0804">Transcription</keyword>
<keyword evidence="13" id="KW-1185">Reference proteome</keyword>
<evidence type="ECO:0000313" key="13">
    <source>
        <dbReference type="Proteomes" id="UP000265100"/>
    </source>
</evidence>
<evidence type="ECO:0000256" key="4">
    <source>
        <dbReference type="ARBA" id="ARBA00023006"/>
    </source>
</evidence>
<organism evidence="12 13">
    <name type="scientific">Astatotilapia calliptera</name>
    <name type="common">Eastern happy</name>
    <name type="synonym">Chromis callipterus</name>
    <dbReference type="NCBI Taxonomy" id="8154"/>
    <lineage>
        <taxon>Eukaryota</taxon>
        <taxon>Metazoa</taxon>
        <taxon>Chordata</taxon>
        <taxon>Craniata</taxon>
        <taxon>Vertebrata</taxon>
        <taxon>Euteleostomi</taxon>
        <taxon>Actinopterygii</taxon>
        <taxon>Neopterygii</taxon>
        <taxon>Teleostei</taxon>
        <taxon>Neoteleostei</taxon>
        <taxon>Acanthomorphata</taxon>
        <taxon>Ovalentaria</taxon>
        <taxon>Cichlomorphae</taxon>
        <taxon>Cichliformes</taxon>
        <taxon>Cichlidae</taxon>
        <taxon>African cichlids</taxon>
        <taxon>Pseudocrenilabrinae</taxon>
        <taxon>Haplochromini</taxon>
        <taxon>Astatotilapia</taxon>
    </lineage>
</organism>
<evidence type="ECO:0000256" key="5">
    <source>
        <dbReference type="ARBA" id="ARBA00023015"/>
    </source>
</evidence>
<evidence type="ECO:0000313" key="12">
    <source>
        <dbReference type="Ensembl" id="ENSACLP00000001107.2"/>
    </source>
</evidence>
<dbReference type="GO" id="GO:0005776">
    <property type="term" value="C:autophagosome"/>
    <property type="evidence" value="ECO:0007669"/>
    <property type="project" value="UniProtKB-SubCell"/>
</dbReference>
<dbReference type="GO" id="GO:0045893">
    <property type="term" value="P:positive regulation of DNA-templated transcription"/>
    <property type="evidence" value="ECO:0007669"/>
    <property type="project" value="TreeGrafter"/>
</dbReference>
<dbReference type="OMA" id="GGWVIVN"/>
<evidence type="ECO:0000256" key="6">
    <source>
        <dbReference type="ARBA" id="ARBA00023159"/>
    </source>
</evidence>
<dbReference type="Proteomes" id="UP000265100">
    <property type="component" value="Chromosome 1"/>
</dbReference>